<dbReference type="NCBIfam" id="NF033901">
    <property type="entry name" value="L_lactate_LldD"/>
    <property type="match status" value="1"/>
</dbReference>
<dbReference type="InterPro" id="IPR037396">
    <property type="entry name" value="FMN_HAD"/>
</dbReference>
<dbReference type="InterPro" id="IPR008259">
    <property type="entry name" value="FMN_hydac_DH_AS"/>
</dbReference>
<dbReference type="RefSeq" id="WP_341673651.1">
    <property type="nucleotide sequence ID" value="NZ_JBBYHV010000002.1"/>
</dbReference>
<reference evidence="9 10" key="1">
    <citation type="submission" date="2024-04" db="EMBL/GenBank/DDBJ databases">
        <title>Aurantiacibacter sp. DGU6 16S ribosomal RNA gene Genome sequencing and assembly.</title>
        <authorList>
            <person name="Park S."/>
        </authorList>
    </citation>
    <scope>NUCLEOTIDE SEQUENCE [LARGE SCALE GENOMIC DNA]</scope>
    <source>
        <strain evidence="9 10">DGU6</strain>
    </source>
</reference>
<organism evidence="9 10">
    <name type="scientific">Aurantiacibacter gilvus</name>
    <dbReference type="NCBI Taxonomy" id="3139141"/>
    <lineage>
        <taxon>Bacteria</taxon>
        <taxon>Pseudomonadati</taxon>
        <taxon>Pseudomonadota</taxon>
        <taxon>Alphaproteobacteria</taxon>
        <taxon>Sphingomonadales</taxon>
        <taxon>Erythrobacteraceae</taxon>
        <taxon>Aurantiacibacter</taxon>
    </lineage>
</organism>
<dbReference type="Proteomes" id="UP001497045">
    <property type="component" value="Unassembled WGS sequence"/>
</dbReference>
<dbReference type="InterPro" id="IPR020920">
    <property type="entry name" value="LldD"/>
</dbReference>
<dbReference type="PROSITE" id="PS51349">
    <property type="entry name" value="FMN_HYDROXY_ACID_DH_2"/>
    <property type="match status" value="1"/>
</dbReference>
<comment type="caution">
    <text evidence="9">The sequence shown here is derived from an EMBL/GenBank/DDBJ whole genome shotgun (WGS) entry which is preliminary data.</text>
</comment>
<keyword evidence="10" id="KW-1185">Reference proteome</keyword>
<evidence type="ECO:0000313" key="9">
    <source>
        <dbReference type="EMBL" id="MEL1251085.1"/>
    </source>
</evidence>
<name>A0ABU9IF81_9SPHN</name>
<evidence type="ECO:0000313" key="10">
    <source>
        <dbReference type="Proteomes" id="UP001497045"/>
    </source>
</evidence>
<keyword evidence="5" id="KW-0560">Oxidoreductase</keyword>
<dbReference type="PANTHER" id="PTHR10578">
    <property type="entry name" value="S -2-HYDROXY-ACID OXIDASE-RELATED"/>
    <property type="match status" value="1"/>
</dbReference>
<dbReference type="SUPFAM" id="SSF51395">
    <property type="entry name" value="FMN-linked oxidoreductases"/>
    <property type="match status" value="1"/>
</dbReference>
<gene>
    <name evidence="9" type="primary">lldD</name>
    <name evidence="9" type="ORF">AAEO60_10405</name>
</gene>
<evidence type="ECO:0000259" key="8">
    <source>
        <dbReference type="PROSITE" id="PS51349"/>
    </source>
</evidence>
<dbReference type="PIRSF" id="PIRSF000138">
    <property type="entry name" value="Al-hdrx_acd_dh"/>
    <property type="match status" value="1"/>
</dbReference>
<dbReference type="PROSITE" id="PS00557">
    <property type="entry name" value="FMN_HYDROXY_ACID_DH_1"/>
    <property type="match status" value="1"/>
</dbReference>
<dbReference type="InterPro" id="IPR012133">
    <property type="entry name" value="Alpha-hydoxy_acid_DH_FMN"/>
</dbReference>
<evidence type="ECO:0000256" key="2">
    <source>
        <dbReference type="ARBA" id="ARBA00022475"/>
    </source>
</evidence>
<dbReference type="InterPro" id="IPR013785">
    <property type="entry name" value="Aldolase_TIM"/>
</dbReference>
<evidence type="ECO:0000256" key="7">
    <source>
        <dbReference type="ARBA" id="ARBA00024042"/>
    </source>
</evidence>
<keyword evidence="3" id="KW-0285">Flavoprotein</keyword>
<evidence type="ECO:0000256" key="4">
    <source>
        <dbReference type="ARBA" id="ARBA00022643"/>
    </source>
</evidence>
<dbReference type="CDD" id="cd02809">
    <property type="entry name" value="alpha_hydroxyacid_oxid_FMN"/>
    <property type="match status" value="1"/>
</dbReference>
<evidence type="ECO:0000256" key="5">
    <source>
        <dbReference type="ARBA" id="ARBA00023002"/>
    </source>
</evidence>
<dbReference type="Gene3D" id="3.20.20.70">
    <property type="entry name" value="Aldolase class I"/>
    <property type="match status" value="1"/>
</dbReference>
<comment type="cofactor">
    <cofactor evidence="1">
        <name>FMN</name>
        <dbReference type="ChEBI" id="CHEBI:58210"/>
    </cofactor>
</comment>
<feature type="domain" description="FMN hydroxy acid dehydrogenase" evidence="8">
    <location>
        <begin position="1"/>
        <end position="383"/>
    </location>
</feature>
<dbReference type="EMBL" id="JBBYHV010000002">
    <property type="protein sequence ID" value="MEL1251085.1"/>
    <property type="molecule type" value="Genomic_DNA"/>
</dbReference>
<sequence length="384" mass="41480">MIAASVTDYRELSRRRVPHFLFEYVDGGSYAQVTLGRNVSDLEQVALRQRVLRDVSKIDLSTTLFGQELSMPLALAPVGLAGLNARRGECQAVRAADAAGVPFTLSTVSACAMEEVAAAASRPFWFQLYMLRDRGFMREMIARAKAVDCPVMMFTVDLPLPGSRYRDVRSGLSGADNLKGEIRRMWQVLKRPRWAWDVGLNGRPLSLGNVASVMGADAPISDFLAWLGSNFDPSVTWDTLDFIRSEWDRPLVIKGILDPGDAREAAKLGADGIVVSNHGGRQLDGALSSARALPAIADAVRGEMTLLADGGVRSGLDVVRMLALGADGVLIGRPWVYALGDSGETGVRHVLQLIENEMRVAMALTGTTAINQIDANIIAQEGIA</sequence>
<evidence type="ECO:0000256" key="1">
    <source>
        <dbReference type="ARBA" id="ARBA00001917"/>
    </source>
</evidence>
<keyword evidence="4" id="KW-0288">FMN</keyword>
<dbReference type="NCBIfam" id="NF008398">
    <property type="entry name" value="PRK11197.1"/>
    <property type="match status" value="1"/>
</dbReference>
<accession>A0ABU9IF81</accession>
<keyword evidence="2" id="KW-1003">Cell membrane</keyword>
<evidence type="ECO:0000256" key="3">
    <source>
        <dbReference type="ARBA" id="ARBA00022630"/>
    </source>
</evidence>
<dbReference type="PANTHER" id="PTHR10578:SF85">
    <property type="entry name" value="L-LACTATE DEHYDROGENASE"/>
    <property type="match status" value="1"/>
</dbReference>
<evidence type="ECO:0000256" key="6">
    <source>
        <dbReference type="ARBA" id="ARBA00023136"/>
    </source>
</evidence>
<dbReference type="InterPro" id="IPR000262">
    <property type="entry name" value="FMN-dep_DH"/>
</dbReference>
<keyword evidence="6" id="KW-0472">Membrane</keyword>
<dbReference type="Pfam" id="PF01070">
    <property type="entry name" value="FMN_dh"/>
    <property type="match status" value="1"/>
</dbReference>
<protein>
    <submittedName>
        <fullName evidence="9">FMN-dependent L-lactate dehydrogenase LldD</fullName>
    </submittedName>
</protein>
<proteinExistence type="inferred from homology"/>
<comment type="similarity">
    <text evidence="7">Belongs to the FMN-dependent alpha-hydroxy acid dehydrogenase family.</text>
</comment>